<keyword evidence="2" id="KW-1185">Reference proteome</keyword>
<name>A0AAW0XQA0_CHEQU</name>
<sequence length="110" mass="12580">MDASLLPAVVSHEKDRLFNQEIQIIPQEINDLEIYSYNYWCKYRYVTGACPTPNLEPPIPSTSTPPSASTAPLVREDVEGISHESQQDCQEVTNWFFNNLCLSEEFLVKK</sequence>
<reference evidence="1 2" key="1">
    <citation type="journal article" date="2024" name="BMC Genomics">
        <title>Genome assembly of redclaw crayfish (Cherax quadricarinatus) provides insights into its immune adaptation and hypoxia tolerance.</title>
        <authorList>
            <person name="Liu Z."/>
            <person name="Zheng J."/>
            <person name="Li H."/>
            <person name="Fang K."/>
            <person name="Wang S."/>
            <person name="He J."/>
            <person name="Zhou D."/>
            <person name="Weng S."/>
            <person name="Chi M."/>
            <person name="Gu Z."/>
            <person name="He J."/>
            <person name="Li F."/>
            <person name="Wang M."/>
        </authorList>
    </citation>
    <scope>NUCLEOTIDE SEQUENCE [LARGE SCALE GENOMIC DNA]</scope>
    <source>
        <strain evidence="1">ZL_2023a</strain>
    </source>
</reference>
<accession>A0AAW0XQA0</accession>
<dbReference type="EMBL" id="JARKIK010000029">
    <property type="protein sequence ID" value="KAK8742132.1"/>
    <property type="molecule type" value="Genomic_DNA"/>
</dbReference>
<evidence type="ECO:0000313" key="2">
    <source>
        <dbReference type="Proteomes" id="UP001445076"/>
    </source>
</evidence>
<organism evidence="1 2">
    <name type="scientific">Cherax quadricarinatus</name>
    <name type="common">Australian red claw crayfish</name>
    <dbReference type="NCBI Taxonomy" id="27406"/>
    <lineage>
        <taxon>Eukaryota</taxon>
        <taxon>Metazoa</taxon>
        <taxon>Ecdysozoa</taxon>
        <taxon>Arthropoda</taxon>
        <taxon>Crustacea</taxon>
        <taxon>Multicrustacea</taxon>
        <taxon>Malacostraca</taxon>
        <taxon>Eumalacostraca</taxon>
        <taxon>Eucarida</taxon>
        <taxon>Decapoda</taxon>
        <taxon>Pleocyemata</taxon>
        <taxon>Astacidea</taxon>
        <taxon>Parastacoidea</taxon>
        <taxon>Parastacidae</taxon>
        <taxon>Cherax</taxon>
    </lineage>
</organism>
<dbReference type="EMBL" id="JARKIK010000029">
    <property type="protein sequence ID" value="KAK8742128.1"/>
    <property type="molecule type" value="Genomic_DNA"/>
</dbReference>
<gene>
    <name evidence="1" type="ORF">OTU49_002131</name>
</gene>
<dbReference type="AlphaFoldDB" id="A0AAW0XQA0"/>
<dbReference type="Proteomes" id="UP001445076">
    <property type="component" value="Unassembled WGS sequence"/>
</dbReference>
<evidence type="ECO:0000313" key="1">
    <source>
        <dbReference type="EMBL" id="KAK8742128.1"/>
    </source>
</evidence>
<reference evidence="1" key="2">
    <citation type="submission" date="2024-01" db="EMBL/GenBank/DDBJ databases">
        <authorList>
            <person name="He J."/>
            <person name="Wang M."/>
            <person name="Zheng J."/>
            <person name="Liu Z."/>
        </authorList>
    </citation>
    <scope>NUCLEOTIDE SEQUENCE</scope>
    <source>
        <strain evidence="1">ZL_2023a</strain>
        <tissue evidence="1">Muscle</tissue>
    </source>
</reference>
<dbReference type="EMBL" id="JARKIK010000029">
    <property type="protein sequence ID" value="KAK8742126.1"/>
    <property type="molecule type" value="Genomic_DNA"/>
</dbReference>
<protein>
    <submittedName>
        <fullName evidence="1">Uncharacterized protein</fullName>
    </submittedName>
</protein>
<comment type="caution">
    <text evidence="1">The sequence shown here is derived from an EMBL/GenBank/DDBJ whole genome shotgun (WGS) entry which is preliminary data.</text>
</comment>
<proteinExistence type="predicted"/>
<dbReference type="EMBL" id="JARKIK010000029">
    <property type="protein sequence ID" value="KAK8742129.1"/>
    <property type="molecule type" value="Genomic_DNA"/>
</dbReference>